<name>A0ABW4AX06_9GAMM</name>
<dbReference type="InterPro" id="IPR036259">
    <property type="entry name" value="MFS_trans_sf"/>
</dbReference>
<feature type="transmembrane region" description="Helical" evidence="6">
    <location>
        <begin position="168"/>
        <end position="189"/>
    </location>
</feature>
<keyword evidence="5 6" id="KW-0472">Membrane</keyword>
<dbReference type="InterPro" id="IPR011701">
    <property type="entry name" value="MFS"/>
</dbReference>
<dbReference type="Proteomes" id="UP001597059">
    <property type="component" value="Unassembled WGS sequence"/>
</dbReference>
<feature type="transmembrane region" description="Helical" evidence="6">
    <location>
        <begin position="105"/>
        <end position="128"/>
    </location>
</feature>
<feature type="domain" description="Major facilitator superfamily (MFS) profile" evidence="7">
    <location>
        <begin position="15"/>
        <end position="393"/>
    </location>
</feature>
<dbReference type="InterPro" id="IPR050189">
    <property type="entry name" value="MFS_Efflux_Transporters"/>
</dbReference>
<organism evidence="8 9">
    <name type="scientific">Rhodanobacter aciditrophus</name>
    <dbReference type="NCBI Taxonomy" id="1623218"/>
    <lineage>
        <taxon>Bacteria</taxon>
        <taxon>Pseudomonadati</taxon>
        <taxon>Pseudomonadota</taxon>
        <taxon>Gammaproteobacteria</taxon>
        <taxon>Lysobacterales</taxon>
        <taxon>Rhodanobacteraceae</taxon>
        <taxon>Rhodanobacter</taxon>
    </lineage>
</organism>
<proteinExistence type="predicted"/>
<keyword evidence="9" id="KW-1185">Reference proteome</keyword>
<comment type="caution">
    <text evidence="8">The sequence shown here is derived from an EMBL/GenBank/DDBJ whole genome shotgun (WGS) entry which is preliminary data.</text>
</comment>
<evidence type="ECO:0000256" key="3">
    <source>
        <dbReference type="ARBA" id="ARBA00022692"/>
    </source>
</evidence>
<keyword evidence="4 6" id="KW-1133">Transmembrane helix</keyword>
<evidence type="ECO:0000256" key="4">
    <source>
        <dbReference type="ARBA" id="ARBA00022989"/>
    </source>
</evidence>
<evidence type="ECO:0000313" key="9">
    <source>
        <dbReference type="Proteomes" id="UP001597059"/>
    </source>
</evidence>
<feature type="transmembrane region" description="Helical" evidence="6">
    <location>
        <begin position="140"/>
        <end position="162"/>
    </location>
</feature>
<dbReference type="EMBL" id="JBHTMN010000004">
    <property type="protein sequence ID" value="MFD1382477.1"/>
    <property type="molecule type" value="Genomic_DNA"/>
</dbReference>
<dbReference type="PROSITE" id="PS50850">
    <property type="entry name" value="MFS"/>
    <property type="match status" value="1"/>
</dbReference>
<feature type="transmembrane region" description="Helical" evidence="6">
    <location>
        <begin position="284"/>
        <end position="301"/>
    </location>
</feature>
<dbReference type="PANTHER" id="PTHR43124">
    <property type="entry name" value="PURINE EFFLUX PUMP PBUE"/>
    <property type="match status" value="1"/>
</dbReference>
<feature type="transmembrane region" description="Helical" evidence="6">
    <location>
        <begin position="220"/>
        <end position="241"/>
    </location>
</feature>
<feature type="transmembrane region" description="Helical" evidence="6">
    <location>
        <begin position="341"/>
        <end position="362"/>
    </location>
</feature>
<evidence type="ECO:0000256" key="6">
    <source>
        <dbReference type="SAM" id="Phobius"/>
    </source>
</evidence>
<feature type="transmembrane region" description="Helical" evidence="6">
    <location>
        <begin position="368"/>
        <end position="391"/>
    </location>
</feature>
<dbReference type="InterPro" id="IPR020846">
    <property type="entry name" value="MFS_dom"/>
</dbReference>
<protein>
    <submittedName>
        <fullName evidence="8">Nitrate/nitrite transporter</fullName>
    </submittedName>
</protein>
<evidence type="ECO:0000256" key="1">
    <source>
        <dbReference type="ARBA" id="ARBA00004651"/>
    </source>
</evidence>
<dbReference type="PANTHER" id="PTHR43124:SF3">
    <property type="entry name" value="CHLORAMPHENICOL EFFLUX PUMP RV0191"/>
    <property type="match status" value="1"/>
</dbReference>
<accession>A0ABW4AX06</accession>
<keyword evidence="2" id="KW-1003">Cell membrane</keyword>
<evidence type="ECO:0000313" key="8">
    <source>
        <dbReference type="EMBL" id="MFD1382477.1"/>
    </source>
</evidence>
<feature type="transmembrane region" description="Helical" evidence="6">
    <location>
        <begin position="51"/>
        <end position="74"/>
    </location>
</feature>
<comment type="subcellular location">
    <subcellularLocation>
        <location evidence="1">Cell membrane</location>
        <topology evidence="1">Multi-pass membrane protein</topology>
    </subcellularLocation>
</comment>
<feature type="transmembrane region" description="Helical" evidence="6">
    <location>
        <begin position="81"/>
        <end position="99"/>
    </location>
</feature>
<dbReference type="Gene3D" id="1.20.1250.20">
    <property type="entry name" value="MFS general substrate transporter like domains"/>
    <property type="match status" value="1"/>
</dbReference>
<feature type="transmembrane region" description="Helical" evidence="6">
    <location>
        <begin position="12"/>
        <end position="31"/>
    </location>
</feature>
<evidence type="ECO:0000259" key="7">
    <source>
        <dbReference type="PROSITE" id="PS50850"/>
    </source>
</evidence>
<dbReference type="RefSeq" id="WP_377365498.1">
    <property type="nucleotide sequence ID" value="NZ_JBHTMN010000004.1"/>
</dbReference>
<evidence type="ECO:0000256" key="5">
    <source>
        <dbReference type="ARBA" id="ARBA00023136"/>
    </source>
</evidence>
<feature type="transmembrane region" description="Helical" evidence="6">
    <location>
        <begin position="307"/>
        <end position="329"/>
    </location>
</feature>
<keyword evidence="3 6" id="KW-0812">Transmembrane</keyword>
<dbReference type="SUPFAM" id="SSF103473">
    <property type="entry name" value="MFS general substrate transporter"/>
    <property type="match status" value="1"/>
</dbReference>
<dbReference type="Pfam" id="PF07690">
    <property type="entry name" value="MFS_1"/>
    <property type="match status" value="1"/>
</dbReference>
<sequence>MSTTQPNTEHTRWLEVIILWIAGVSAAMQFAKFSLSFNELQDYYQTSPTMTGAAISVVGVIGLIFGVTAGMLAGRIGYRKVLIGALSLGAVMSFIQASLPDFQWVLVTRVLEGFSQLGVVVAAPTMIAKLSAPQHRSVTMGLWGTFFGVAFAISGFAGKMILEQYSISGLYLAHGVLIGSMAILLTLLLNRDESRYGSAQPSDGVGYFKKLGQIYSNPRSLLPGLVFLFYTCTLVSLLTYIPHSIESPTLRTTMQVLLPLMSTAGTFIAGTLSQYVMRPQRVAQLAYVGLAIGALLLSQFLDTPSVFAIIIAQMILFAGLIPGAALSMIPKLARDSHEQANGYGLIAQLGNLGATIGPPSFATAITLFGIYGLIGLVLIICALGSIFAFFANRLKV</sequence>
<feature type="transmembrane region" description="Helical" evidence="6">
    <location>
        <begin position="253"/>
        <end position="272"/>
    </location>
</feature>
<gene>
    <name evidence="8" type="ORF">ACFQ45_03815</name>
</gene>
<reference evidence="9" key="1">
    <citation type="journal article" date="2019" name="Int. J. Syst. Evol. Microbiol.">
        <title>The Global Catalogue of Microorganisms (GCM) 10K type strain sequencing project: providing services to taxonomists for standard genome sequencing and annotation.</title>
        <authorList>
            <consortium name="The Broad Institute Genomics Platform"/>
            <consortium name="The Broad Institute Genome Sequencing Center for Infectious Disease"/>
            <person name="Wu L."/>
            <person name="Ma J."/>
        </authorList>
    </citation>
    <scope>NUCLEOTIDE SEQUENCE [LARGE SCALE GENOMIC DNA]</scope>
    <source>
        <strain evidence="9">JCM 30774</strain>
    </source>
</reference>
<evidence type="ECO:0000256" key="2">
    <source>
        <dbReference type="ARBA" id="ARBA00022475"/>
    </source>
</evidence>